<comment type="caution">
    <text evidence="1">The sequence shown here is derived from an EMBL/GenBank/DDBJ whole genome shotgun (WGS) entry which is preliminary data.</text>
</comment>
<evidence type="ECO:0000313" key="1">
    <source>
        <dbReference type="EMBL" id="OSY42615.1"/>
    </source>
</evidence>
<evidence type="ECO:0000313" key="2">
    <source>
        <dbReference type="Proteomes" id="UP000194225"/>
    </source>
</evidence>
<proteinExistence type="predicted"/>
<protein>
    <recommendedName>
        <fullName evidence="3">Lipoprotein</fullName>
    </recommendedName>
</protein>
<name>A0ABX3XSR4_STRPT</name>
<sequence length="48" mass="5027">MRPLSAIAAVIPTASCAPYSLQHGSRCGCRQRLATHDDPSGVGVFLQS</sequence>
<evidence type="ECO:0008006" key="3">
    <source>
        <dbReference type="Google" id="ProtNLM"/>
    </source>
</evidence>
<accession>A0ABX3XSR4</accession>
<dbReference type="Proteomes" id="UP000194225">
    <property type="component" value="Unassembled WGS sequence"/>
</dbReference>
<reference evidence="1 2" key="1">
    <citation type="submission" date="2016-09" db="EMBL/GenBank/DDBJ databases">
        <title>Streptomyces platensis DSM40041, a candidate organism with high potential of specific P450 cytochromes.</title>
        <authorList>
            <person name="Grumaz C."/>
            <person name="Vainshtein Y."/>
            <person name="Kirstahler P."/>
            <person name="Sohn K."/>
        </authorList>
    </citation>
    <scope>NUCLEOTIDE SEQUENCE [LARGE SCALE GENOMIC DNA]</scope>
    <source>
        <strain evidence="1 2">DSM 40041</strain>
    </source>
</reference>
<organism evidence="1 2">
    <name type="scientific">Streptomyces platensis</name>
    <dbReference type="NCBI Taxonomy" id="58346"/>
    <lineage>
        <taxon>Bacteria</taxon>
        <taxon>Bacillati</taxon>
        <taxon>Actinomycetota</taxon>
        <taxon>Actinomycetes</taxon>
        <taxon>Kitasatosporales</taxon>
        <taxon>Streptomycetaceae</taxon>
        <taxon>Streptomyces</taxon>
    </lineage>
</organism>
<keyword evidence="2" id="KW-1185">Reference proteome</keyword>
<dbReference type="EMBL" id="MIGA01000035">
    <property type="protein sequence ID" value="OSY42615.1"/>
    <property type="molecule type" value="Genomic_DNA"/>
</dbReference>
<gene>
    <name evidence="1" type="ORF">BG653_04775</name>
</gene>